<keyword evidence="3" id="KW-0597">Phosphoprotein</keyword>
<evidence type="ECO:0000313" key="7">
    <source>
        <dbReference type="Proteomes" id="UP001152888"/>
    </source>
</evidence>
<evidence type="ECO:0000313" key="6">
    <source>
        <dbReference type="EMBL" id="CAH2002188.1"/>
    </source>
</evidence>
<evidence type="ECO:0000256" key="4">
    <source>
        <dbReference type="SAM" id="MobiDB-lite"/>
    </source>
</evidence>
<dbReference type="Pfam" id="PF14444">
    <property type="entry name" value="S1-like"/>
    <property type="match status" value="1"/>
</dbReference>
<proteinExistence type="predicted"/>
<dbReference type="InterPro" id="IPR025224">
    <property type="entry name" value="CCAR1/CCAR2"/>
</dbReference>
<protein>
    <recommendedName>
        <fullName evidence="5">DBC1/CARP1 catalytically inactive NUDIX hydrolase domain-containing protein</fullName>
    </recommendedName>
</protein>
<feature type="domain" description="DBC1/CARP1 catalytically inactive NUDIX hydrolase" evidence="5">
    <location>
        <begin position="328"/>
        <end position="459"/>
    </location>
</feature>
<dbReference type="PANTHER" id="PTHR14304">
    <property type="entry name" value="CELL DIVISION CYCLE AND APOPTOSIS REGULATOR PROTEIN"/>
    <property type="match status" value="1"/>
</dbReference>
<dbReference type="Pfam" id="PF14443">
    <property type="entry name" value="DBC1"/>
    <property type="match status" value="1"/>
</dbReference>
<dbReference type="InterPro" id="IPR025954">
    <property type="entry name" value="DBC1/CARP1_inactive_NUDIX"/>
</dbReference>
<dbReference type="GO" id="GO:0005634">
    <property type="term" value="C:nucleus"/>
    <property type="evidence" value="ECO:0007669"/>
    <property type="project" value="TreeGrafter"/>
</dbReference>
<dbReference type="InterPro" id="IPR025223">
    <property type="entry name" value="S1-like_RNA-bd_dom"/>
</dbReference>
<dbReference type="GO" id="GO:0005737">
    <property type="term" value="C:cytoplasm"/>
    <property type="evidence" value="ECO:0007669"/>
    <property type="project" value="UniProtKB-SubCell"/>
</dbReference>
<dbReference type="PANTHER" id="PTHR14304:SF11">
    <property type="entry name" value="SAP DOMAIN-CONTAINING PROTEIN"/>
    <property type="match status" value="1"/>
</dbReference>
<comment type="subcellular location">
    <subcellularLocation>
        <location evidence="1">Cytoplasm</location>
    </subcellularLocation>
</comment>
<feature type="compositionally biased region" description="Basic residues" evidence="4">
    <location>
        <begin position="184"/>
        <end position="200"/>
    </location>
</feature>
<dbReference type="EMBL" id="CAKOFQ010007484">
    <property type="protein sequence ID" value="CAH2002188.1"/>
    <property type="molecule type" value="Genomic_DNA"/>
</dbReference>
<dbReference type="Proteomes" id="UP001152888">
    <property type="component" value="Unassembled WGS sequence"/>
</dbReference>
<feature type="compositionally biased region" description="Low complexity" evidence="4">
    <location>
        <begin position="44"/>
        <end position="59"/>
    </location>
</feature>
<organism evidence="6 7">
    <name type="scientific">Acanthoscelides obtectus</name>
    <name type="common">Bean weevil</name>
    <name type="synonym">Bruchus obtectus</name>
    <dbReference type="NCBI Taxonomy" id="200917"/>
    <lineage>
        <taxon>Eukaryota</taxon>
        <taxon>Metazoa</taxon>
        <taxon>Ecdysozoa</taxon>
        <taxon>Arthropoda</taxon>
        <taxon>Hexapoda</taxon>
        <taxon>Insecta</taxon>
        <taxon>Pterygota</taxon>
        <taxon>Neoptera</taxon>
        <taxon>Endopterygota</taxon>
        <taxon>Coleoptera</taxon>
        <taxon>Polyphaga</taxon>
        <taxon>Cucujiformia</taxon>
        <taxon>Chrysomeloidea</taxon>
        <taxon>Chrysomelidae</taxon>
        <taxon>Bruchinae</taxon>
        <taxon>Bruchini</taxon>
        <taxon>Acanthoscelides</taxon>
    </lineage>
</organism>
<dbReference type="OrthoDB" id="21006at2759"/>
<gene>
    <name evidence="6" type="ORF">ACAOBT_LOCUS26651</name>
</gene>
<dbReference type="GO" id="GO:0006355">
    <property type="term" value="P:regulation of DNA-templated transcription"/>
    <property type="evidence" value="ECO:0007669"/>
    <property type="project" value="InterPro"/>
</dbReference>
<dbReference type="SMART" id="SM01122">
    <property type="entry name" value="DBC1"/>
    <property type="match status" value="1"/>
</dbReference>
<feature type="compositionally biased region" description="Basic and acidic residues" evidence="4">
    <location>
        <begin position="466"/>
        <end position="475"/>
    </location>
</feature>
<keyword evidence="7" id="KW-1185">Reference proteome</keyword>
<keyword evidence="2" id="KW-0963">Cytoplasm</keyword>
<reference evidence="6" key="1">
    <citation type="submission" date="2022-03" db="EMBL/GenBank/DDBJ databases">
        <authorList>
            <person name="Sayadi A."/>
        </authorList>
    </citation>
    <scope>NUCLEOTIDE SEQUENCE</scope>
</reference>
<comment type="caution">
    <text evidence="6">The sequence shown here is derived from an EMBL/GenBank/DDBJ whole genome shotgun (WGS) entry which is preliminary data.</text>
</comment>
<feature type="compositionally biased region" description="Basic and acidic residues" evidence="4">
    <location>
        <begin position="135"/>
        <end position="157"/>
    </location>
</feature>
<feature type="compositionally biased region" description="Basic and acidic residues" evidence="4">
    <location>
        <begin position="170"/>
        <end position="183"/>
    </location>
</feature>
<feature type="region of interest" description="Disordered" evidence="4">
    <location>
        <begin position="43"/>
        <end position="200"/>
    </location>
</feature>
<name>A0A9P0LNH9_ACAOB</name>
<evidence type="ECO:0000259" key="5">
    <source>
        <dbReference type="SMART" id="SM01122"/>
    </source>
</evidence>
<feature type="region of interest" description="Disordered" evidence="4">
    <location>
        <begin position="452"/>
        <end position="490"/>
    </location>
</feature>
<evidence type="ECO:0000256" key="1">
    <source>
        <dbReference type="ARBA" id="ARBA00004496"/>
    </source>
</evidence>
<accession>A0A9P0LNH9</accession>
<sequence>MSACVKGSNPVVGDRVLVEASYTPNMHFKWNATRIQVLSVKATSPTSSSGQSSSVSGYNGSSGGYNAVPPPPPPSEASGYGRSDNGAGSGYSRPDNFSRGGGDSYGGRDFARPDSFSRPERFGRSDNSNYGRNDNFGRDARQKATSGRGRERSREKDKEDDEIERKRRREERLREREKEEKKASPVRKRSRSPKARRRSRVVPRYMVQIPKIALDLANADVLELRRRYSNLYIPSDFFFTSTKWVDSFPPDKPFALNKSCSFHVMGKDIEPVTENTAVLEPPDADYSFSAKVMLMSVPGMDELYQKCCGVLEDKEKRDKDRDSEERDYIHPTRLINFLVGLRGKNETMAIGGPWSPSLDGANPDKDPAVLIKTAIRTCKALTGVDLSNCTQWYRFVELYYRRGTGEHKGKPSSARVETVVLFLPDIWSCLPTRLEWDNLQASYRRRWEGLNSPASDEATATADACGGKKEDKDDNQSGNEENDEKALLFH</sequence>
<evidence type="ECO:0000256" key="2">
    <source>
        <dbReference type="ARBA" id="ARBA00022490"/>
    </source>
</evidence>
<feature type="compositionally biased region" description="Basic and acidic residues" evidence="4">
    <location>
        <begin position="109"/>
        <end position="124"/>
    </location>
</feature>
<evidence type="ECO:0000256" key="3">
    <source>
        <dbReference type="ARBA" id="ARBA00022553"/>
    </source>
</evidence>
<dbReference type="AlphaFoldDB" id="A0A9P0LNH9"/>